<dbReference type="InterPro" id="IPR002645">
    <property type="entry name" value="STAS_dom"/>
</dbReference>
<evidence type="ECO:0000313" key="2">
    <source>
        <dbReference type="EMBL" id="NIK89093.1"/>
    </source>
</evidence>
<dbReference type="PANTHER" id="PTHR35849:SF2">
    <property type="entry name" value="BLR2341 PROTEIN"/>
    <property type="match status" value="1"/>
</dbReference>
<dbReference type="InterPro" id="IPR058548">
    <property type="entry name" value="MlaB-like_STAS"/>
</dbReference>
<evidence type="ECO:0000259" key="1">
    <source>
        <dbReference type="PROSITE" id="PS50801"/>
    </source>
</evidence>
<evidence type="ECO:0000313" key="3">
    <source>
        <dbReference type="Proteomes" id="UP000570514"/>
    </source>
</evidence>
<keyword evidence="3" id="KW-1185">Reference proteome</keyword>
<dbReference type="InterPro" id="IPR052746">
    <property type="entry name" value="MlaB_ABC_Transporter"/>
</dbReference>
<dbReference type="Gene3D" id="3.30.750.24">
    <property type="entry name" value="STAS domain"/>
    <property type="match status" value="1"/>
</dbReference>
<dbReference type="Proteomes" id="UP000570514">
    <property type="component" value="Unassembled WGS sequence"/>
</dbReference>
<dbReference type="AlphaFoldDB" id="A0A846N0K3"/>
<dbReference type="SUPFAM" id="SSF52091">
    <property type="entry name" value="SpoIIaa-like"/>
    <property type="match status" value="1"/>
</dbReference>
<reference evidence="2 3" key="1">
    <citation type="submission" date="2020-03" db="EMBL/GenBank/DDBJ databases">
        <title>Genomic Encyclopedia of Type Strains, Phase IV (KMG-IV): sequencing the most valuable type-strain genomes for metagenomic binning, comparative biology and taxonomic classification.</title>
        <authorList>
            <person name="Goeker M."/>
        </authorList>
    </citation>
    <scope>NUCLEOTIDE SEQUENCE [LARGE SCALE GENOMIC DNA]</scope>
    <source>
        <strain evidence="2 3">DSM 19867</strain>
    </source>
</reference>
<dbReference type="CDD" id="cd07043">
    <property type="entry name" value="STAS_anti-anti-sigma_factors"/>
    <property type="match status" value="1"/>
</dbReference>
<dbReference type="InterPro" id="IPR036513">
    <property type="entry name" value="STAS_dom_sf"/>
</dbReference>
<name>A0A846N0K3_9PROT</name>
<gene>
    <name evidence="2" type="ORF">FHS83_002411</name>
</gene>
<dbReference type="Pfam" id="PF13466">
    <property type="entry name" value="STAS_2"/>
    <property type="match status" value="1"/>
</dbReference>
<protein>
    <submittedName>
        <fullName evidence="2">Anti-anti-sigma regulatory factor</fullName>
    </submittedName>
</protein>
<feature type="domain" description="STAS" evidence="1">
    <location>
        <begin position="1"/>
        <end position="99"/>
    </location>
</feature>
<comment type="caution">
    <text evidence="2">The sequence shown here is derived from an EMBL/GenBank/DDBJ whole genome shotgun (WGS) entry which is preliminary data.</text>
</comment>
<dbReference type="EMBL" id="JAASRM010000001">
    <property type="protein sequence ID" value="NIK89093.1"/>
    <property type="molecule type" value="Genomic_DNA"/>
</dbReference>
<dbReference type="RefSeq" id="WP_167083212.1">
    <property type="nucleotide sequence ID" value="NZ_BAAADC010000001.1"/>
</dbReference>
<dbReference type="PANTHER" id="PTHR35849">
    <property type="entry name" value="BLR2341 PROTEIN"/>
    <property type="match status" value="1"/>
</dbReference>
<proteinExistence type="predicted"/>
<accession>A0A846N0K3</accession>
<organism evidence="2 3">
    <name type="scientific">Rhizomicrobium palustre</name>
    <dbReference type="NCBI Taxonomy" id="189966"/>
    <lineage>
        <taxon>Bacteria</taxon>
        <taxon>Pseudomonadati</taxon>
        <taxon>Pseudomonadota</taxon>
        <taxon>Alphaproteobacteria</taxon>
        <taxon>Micropepsales</taxon>
        <taxon>Micropepsaceae</taxon>
        <taxon>Rhizomicrobium</taxon>
    </lineage>
</organism>
<dbReference type="PROSITE" id="PS50801">
    <property type="entry name" value="STAS"/>
    <property type="match status" value="1"/>
</dbReference>
<sequence>MAATDAPVCTLELRGELTIRTATDTHHLLQTALQKRTDIAIDMAHTDDIDLTLIQLLVSAAKTARQSGSAITLPDPLPEQVSALLTRGGFSRDDIEAVR</sequence>